<dbReference type="RefSeq" id="WP_265680343.1">
    <property type="nucleotide sequence ID" value="NZ_CP120863.1"/>
</dbReference>
<evidence type="ECO:0000313" key="2">
    <source>
        <dbReference type="Proteomes" id="UP001209803"/>
    </source>
</evidence>
<evidence type="ECO:0000313" key="1">
    <source>
        <dbReference type="EMBL" id="WFE89514.1"/>
    </source>
</evidence>
<reference evidence="1 2" key="1">
    <citation type="submission" date="2023-03" db="EMBL/GenBank/DDBJ databases">
        <title>Roseibium porphyridii sp. nov. and Roseibium rhodosorbium sp. nov. isolated from marine algae, Porphyridium cruentum and Rhodosorus marinus, respectively.</title>
        <authorList>
            <person name="Lee M.W."/>
            <person name="Choi B.J."/>
            <person name="Lee J.K."/>
            <person name="Choi D.G."/>
            <person name="Baek J.H."/>
            <person name="Bayburt H."/>
            <person name="Kim J.M."/>
            <person name="Han D.M."/>
            <person name="Kim K.H."/>
            <person name="Jeon C.O."/>
        </authorList>
    </citation>
    <scope>NUCLEOTIDE SEQUENCE [LARGE SCALE GENOMIC DNA]</scope>
    <source>
        <strain evidence="1 2">KMA01</strain>
    </source>
</reference>
<protein>
    <recommendedName>
        <fullName evidence="3">Cobalamin biosynthesis protein CbiX</fullName>
    </recommendedName>
</protein>
<evidence type="ECO:0008006" key="3">
    <source>
        <dbReference type="Google" id="ProtNLM"/>
    </source>
</evidence>
<dbReference type="Gene3D" id="3.40.50.1400">
    <property type="match status" value="2"/>
</dbReference>
<keyword evidence="2" id="KW-1185">Reference proteome</keyword>
<dbReference type="SUPFAM" id="SSF53800">
    <property type="entry name" value="Chelatase"/>
    <property type="match status" value="1"/>
</dbReference>
<accession>A0ABY8F504</accession>
<name>A0ABY8F504_9HYPH</name>
<gene>
    <name evidence="1" type="ORF">K1718_25735</name>
</gene>
<dbReference type="Proteomes" id="UP001209803">
    <property type="component" value="Chromosome"/>
</dbReference>
<dbReference type="EMBL" id="CP120863">
    <property type="protein sequence ID" value="WFE89514.1"/>
    <property type="molecule type" value="Genomic_DNA"/>
</dbReference>
<proteinExistence type="predicted"/>
<organism evidence="1 2">
    <name type="scientific">Roseibium porphyridii</name>
    <dbReference type="NCBI Taxonomy" id="2866279"/>
    <lineage>
        <taxon>Bacteria</taxon>
        <taxon>Pseudomonadati</taxon>
        <taxon>Pseudomonadota</taxon>
        <taxon>Alphaproteobacteria</taxon>
        <taxon>Hyphomicrobiales</taxon>
        <taxon>Stappiaceae</taxon>
        <taxon>Roseibium</taxon>
    </lineage>
</organism>
<sequence length="329" mass="35931">MSGTRSPSPKGPVTEAIIVAHGQPLDPQAGEDQLSALAERIAHVLPGWTIRSATLAAPGILEQQLDTFTGVPYVVPVFMADGWFTKKALPDRLGDRKVHQLSPLGTFPGLPHQSFKLLKQEAEQRGWCFNSCDIMIAAHGSETGPAAAECALYFARRLQRLTPFKKKIRTGFLAQDPFLARVARFSTPRTLLLPFLAGTGPHLTVDIPQELEEGRFLGVLLPSIGEAAFVPGLIAQSLKNAWRRTYGFDPMDRSRLAVSFSPPPVSSIEGQTRDGVEANTIDKAARYSAAPAGSRFATMLKKIKTAVRNRCSWPWATRRKDGVNAPQRV</sequence>